<dbReference type="EMBL" id="CM042883">
    <property type="protein sequence ID" value="KAI4373555.1"/>
    <property type="molecule type" value="Genomic_DNA"/>
</dbReference>
<sequence length="225" mass="25420">MMIGERTVKRQSSVSVARKRLADVTNSPAHAAFPRDDYVNRLVQENLALARALEDKTKAIELNTAELNKLRAMNQKMQMQNWGLAQSNSQMLAELKLGREKMKTLQHQLVCKIVLLKVKDSELQEVAADPLDKPEDVARTSNHTAFVPINSTDQCEEKEMAKPKRHCMRRHSAQFGFQDQEATVCSTPQGSGRPSIGRPSRRAAEKVRSYKEPPLNTKIRRSTLT</sequence>
<evidence type="ECO:0000313" key="2">
    <source>
        <dbReference type="Proteomes" id="UP001057402"/>
    </source>
</evidence>
<accession>A0ACB9R3U0</accession>
<comment type="caution">
    <text evidence="1">The sequence shown here is derived from an EMBL/GenBank/DDBJ whole genome shotgun (WGS) entry which is preliminary data.</text>
</comment>
<gene>
    <name evidence="1" type="ORF">MLD38_011671</name>
</gene>
<dbReference type="Proteomes" id="UP001057402">
    <property type="component" value="Chromosome 4"/>
</dbReference>
<protein>
    <submittedName>
        <fullName evidence="1">Uncharacterized protein</fullName>
    </submittedName>
</protein>
<reference evidence="2" key="1">
    <citation type="journal article" date="2023" name="Front. Plant Sci.">
        <title>Chromosomal-level genome assembly of Melastoma candidum provides insights into trichome evolution.</title>
        <authorList>
            <person name="Zhong Y."/>
            <person name="Wu W."/>
            <person name="Sun C."/>
            <person name="Zou P."/>
            <person name="Liu Y."/>
            <person name="Dai S."/>
            <person name="Zhou R."/>
        </authorList>
    </citation>
    <scope>NUCLEOTIDE SEQUENCE [LARGE SCALE GENOMIC DNA]</scope>
</reference>
<name>A0ACB9R3U0_9MYRT</name>
<organism evidence="1 2">
    <name type="scientific">Melastoma candidum</name>
    <dbReference type="NCBI Taxonomy" id="119954"/>
    <lineage>
        <taxon>Eukaryota</taxon>
        <taxon>Viridiplantae</taxon>
        <taxon>Streptophyta</taxon>
        <taxon>Embryophyta</taxon>
        <taxon>Tracheophyta</taxon>
        <taxon>Spermatophyta</taxon>
        <taxon>Magnoliopsida</taxon>
        <taxon>eudicotyledons</taxon>
        <taxon>Gunneridae</taxon>
        <taxon>Pentapetalae</taxon>
        <taxon>rosids</taxon>
        <taxon>malvids</taxon>
        <taxon>Myrtales</taxon>
        <taxon>Melastomataceae</taxon>
        <taxon>Melastomatoideae</taxon>
        <taxon>Melastomateae</taxon>
        <taxon>Melastoma</taxon>
    </lineage>
</organism>
<proteinExistence type="predicted"/>
<keyword evidence="2" id="KW-1185">Reference proteome</keyword>
<evidence type="ECO:0000313" key="1">
    <source>
        <dbReference type="EMBL" id="KAI4373555.1"/>
    </source>
</evidence>